<proteinExistence type="predicted"/>
<name>A0A640KKY6_LEITA</name>
<dbReference type="Proteomes" id="UP000419144">
    <property type="component" value="Unassembled WGS sequence"/>
</dbReference>
<evidence type="ECO:0000313" key="4">
    <source>
        <dbReference type="Proteomes" id="UP000419144"/>
    </source>
</evidence>
<organism evidence="3 4">
    <name type="scientific">Leishmania tarentolae</name>
    <name type="common">Sauroleishmania tarentolae</name>
    <dbReference type="NCBI Taxonomy" id="5689"/>
    <lineage>
        <taxon>Eukaryota</taxon>
        <taxon>Discoba</taxon>
        <taxon>Euglenozoa</taxon>
        <taxon>Kinetoplastea</taxon>
        <taxon>Metakinetoplastina</taxon>
        <taxon>Trypanosomatida</taxon>
        <taxon>Trypanosomatidae</taxon>
        <taxon>Leishmaniinae</taxon>
        <taxon>Leishmania</taxon>
        <taxon>lizard Leishmania</taxon>
    </lineage>
</organism>
<reference evidence="3" key="1">
    <citation type="submission" date="2019-11" db="EMBL/GenBank/DDBJ databases">
        <title>Leishmania tarentolae CDS.</title>
        <authorList>
            <person name="Goto Y."/>
            <person name="Yamagishi J."/>
        </authorList>
    </citation>
    <scope>NUCLEOTIDE SEQUENCE [LARGE SCALE GENOMIC DNA]</scope>
    <source>
        <strain evidence="3">Parrot Tar II</strain>
    </source>
</reference>
<feature type="compositionally biased region" description="Polar residues" evidence="1">
    <location>
        <begin position="148"/>
        <end position="162"/>
    </location>
</feature>
<keyword evidence="4" id="KW-1185">Reference proteome</keyword>
<dbReference type="EMBL" id="BLBS01000025">
    <property type="protein sequence ID" value="GET88099.1"/>
    <property type="molecule type" value="Genomic_DNA"/>
</dbReference>
<keyword evidence="2" id="KW-0472">Membrane</keyword>
<gene>
    <name evidence="3" type="ORF">LtaPh_2003900</name>
</gene>
<dbReference type="OrthoDB" id="266634at2759"/>
<protein>
    <submittedName>
        <fullName evidence="3">Uncharacterized protein</fullName>
    </submittedName>
</protein>
<dbReference type="AlphaFoldDB" id="A0A640KKY6"/>
<keyword evidence="2" id="KW-1133">Transmembrane helix</keyword>
<evidence type="ECO:0000256" key="1">
    <source>
        <dbReference type="SAM" id="MobiDB-lite"/>
    </source>
</evidence>
<evidence type="ECO:0000256" key="2">
    <source>
        <dbReference type="SAM" id="Phobius"/>
    </source>
</evidence>
<accession>A0A640KKY6</accession>
<feature type="transmembrane region" description="Helical" evidence="2">
    <location>
        <begin position="12"/>
        <end position="35"/>
    </location>
</feature>
<sequence>MKKAQSSITWWPFVFIAVAATAVVTWVVLAALHWFHTRSRRTEDAMRCDEIEKSIRLMTARLYRTRQLWQEHQLLAVQQQHNSCIRVLHHESMDESTQGPCHSLRQQLTKCGSSSKALGEDAEALLTSSTAAPSSSHFQFPPPRPLEYQQSLQTGSETSSYLRSKAGGNKLGRKYKSKSCISLPCSERGMRATAPPSPSIRKIGIAPPTQAMPSTRMFAGISKAGVLRRALCATQRRTEQLVSSLFRTPRLRTSFSSPTLTSLGELEEPPLHQAITNFQLPEDRSELDVSADECALGESSVETLLVYYRGDHYSQWPNSTDDGCVEEGIRAMVCHTDVAATQRCSNVRMHLKEVEEKEEEVPILRLGRFKCTEEKH</sequence>
<feature type="region of interest" description="Disordered" evidence="1">
    <location>
        <begin position="128"/>
        <end position="168"/>
    </location>
</feature>
<evidence type="ECO:0000313" key="3">
    <source>
        <dbReference type="EMBL" id="GET88099.1"/>
    </source>
</evidence>
<dbReference type="VEuPathDB" id="TriTrypDB:LtaPh_2003900"/>
<keyword evidence="2" id="KW-0812">Transmembrane</keyword>
<comment type="caution">
    <text evidence="3">The sequence shown here is derived from an EMBL/GenBank/DDBJ whole genome shotgun (WGS) entry which is preliminary data.</text>
</comment>